<protein>
    <submittedName>
        <fullName evidence="5">MHYT domain-containing protein</fullName>
    </submittedName>
</protein>
<keyword evidence="1" id="KW-0812">Transmembrane</keyword>
<gene>
    <name evidence="5" type="ORF">QF118_10435</name>
</gene>
<proteinExistence type="predicted"/>
<reference evidence="5 6" key="1">
    <citation type="submission" date="2023-05" db="EMBL/GenBank/DDBJ databases">
        <title>YMD87, complete Genome.</title>
        <authorList>
            <person name="Zhang J."/>
            <person name="Xu X."/>
        </authorList>
    </citation>
    <scope>NUCLEOTIDE SEQUENCE [LARGE SCALE GENOMIC DNA]</scope>
    <source>
        <strain evidence="5 6">YMD87</strain>
    </source>
</reference>
<dbReference type="Gene3D" id="2.40.50.1020">
    <property type="entry name" value="LytTr DNA-binding domain"/>
    <property type="match status" value="1"/>
</dbReference>
<feature type="transmembrane region" description="Helical" evidence="1">
    <location>
        <begin position="77"/>
        <end position="100"/>
    </location>
</feature>
<feature type="transmembrane region" description="Helical" evidence="1">
    <location>
        <begin position="12"/>
        <end position="30"/>
    </location>
</feature>
<dbReference type="Pfam" id="PF04397">
    <property type="entry name" value="LytTR"/>
    <property type="match status" value="1"/>
</dbReference>
<feature type="domain" description="MHYT" evidence="3">
    <location>
        <begin position="6"/>
        <end position="193"/>
    </location>
</feature>
<dbReference type="PANTHER" id="PTHR35152:SF1">
    <property type="entry name" value="DOMAIN SIGNALLING PROTEIN, PUTATIVE (AFU_ORTHOLOGUE AFUA_5G11310)-RELATED"/>
    <property type="match status" value="1"/>
</dbReference>
<dbReference type="SMART" id="SM00850">
    <property type="entry name" value="LytTR"/>
    <property type="match status" value="1"/>
</dbReference>
<accession>A0ABY8QD58</accession>
<dbReference type="Proteomes" id="UP001241605">
    <property type="component" value="Chromosome"/>
</dbReference>
<keyword evidence="1" id="KW-0472">Membrane</keyword>
<feature type="domain" description="HTH LytTR-type" evidence="4">
    <location>
        <begin position="288"/>
        <end position="394"/>
    </location>
</feature>
<dbReference type="InterPro" id="IPR005330">
    <property type="entry name" value="MHYT_dom"/>
</dbReference>
<feature type="compositionally biased region" description="Pro residues" evidence="2">
    <location>
        <begin position="257"/>
        <end position="269"/>
    </location>
</feature>
<dbReference type="RefSeq" id="WP_282299002.1">
    <property type="nucleotide sequence ID" value="NZ_CP124616.1"/>
</dbReference>
<dbReference type="InterPro" id="IPR007492">
    <property type="entry name" value="LytTR_DNA-bd_dom"/>
</dbReference>
<dbReference type="PROSITE" id="PS50924">
    <property type="entry name" value="MHYT"/>
    <property type="match status" value="1"/>
</dbReference>
<evidence type="ECO:0000313" key="6">
    <source>
        <dbReference type="Proteomes" id="UP001241605"/>
    </source>
</evidence>
<dbReference type="PANTHER" id="PTHR35152">
    <property type="entry name" value="DOMAIN SIGNALLING PROTEIN, PUTATIVE (AFU_ORTHOLOGUE AFUA_5G11310)-RELATED"/>
    <property type="match status" value="1"/>
</dbReference>
<feature type="transmembrane region" description="Helical" evidence="1">
    <location>
        <begin position="208"/>
        <end position="227"/>
    </location>
</feature>
<feature type="transmembrane region" description="Helical" evidence="1">
    <location>
        <begin position="167"/>
        <end position="188"/>
    </location>
</feature>
<keyword evidence="1" id="KW-1133">Transmembrane helix</keyword>
<feature type="region of interest" description="Disordered" evidence="2">
    <location>
        <begin position="247"/>
        <end position="278"/>
    </location>
</feature>
<dbReference type="InterPro" id="IPR012073">
    <property type="entry name" value="LytTR_MHYT"/>
</dbReference>
<name>A0ABY8QD58_9RHOB</name>
<dbReference type="PIRSF" id="PIRSF036615">
    <property type="entry name" value="MHYT_LytTR"/>
    <property type="match status" value="1"/>
</dbReference>
<evidence type="ECO:0000313" key="5">
    <source>
        <dbReference type="EMBL" id="WGW02368.1"/>
    </source>
</evidence>
<evidence type="ECO:0000259" key="3">
    <source>
        <dbReference type="PROSITE" id="PS50924"/>
    </source>
</evidence>
<evidence type="ECO:0000256" key="2">
    <source>
        <dbReference type="SAM" id="MobiDB-lite"/>
    </source>
</evidence>
<feature type="transmembrane region" description="Helical" evidence="1">
    <location>
        <begin position="107"/>
        <end position="124"/>
    </location>
</feature>
<dbReference type="EMBL" id="CP124616">
    <property type="protein sequence ID" value="WGW02368.1"/>
    <property type="molecule type" value="Genomic_DNA"/>
</dbReference>
<feature type="transmembrane region" description="Helical" evidence="1">
    <location>
        <begin position="42"/>
        <end position="65"/>
    </location>
</feature>
<dbReference type="Pfam" id="PF03707">
    <property type="entry name" value="MHYT"/>
    <property type="match status" value="2"/>
</dbReference>
<feature type="transmembrane region" description="Helical" evidence="1">
    <location>
        <begin position="136"/>
        <end position="160"/>
    </location>
</feature>
<evidence type="ECO:0000259" key="4">
    <source>
        <dbReference type="PROSITE" id="PS50930"/>
    </source>
</evidence>
<evidence type="ECO:0000256" key="1">
    <source>
        <dbReference type="PROSITE-ProRule" id="PRU00244"/>
    </source>
</evidence>
<keyword evidence="6" id="KW-1185">Reference proteome</keyword>
<sequence length="394" mass="41243">MLDYSHNPAFVLASLAIALIAAFSGLSLTQGLSKMSETVRKIAVSASAVILGWGIWSMHFVAMLGLDLPIAFFFDPLVTLISALTAILFMGLALLIVHFGQRTRAKIVTAGAVVGIGIPVMHYIGMSGMELCAPVYSAAGVVAALVLSIGLSVLSFLIAYDGRSARNIVLGTLGFGLAVFAVHFIAMAGTGFVPMPEASAILPPMSPGVLAFGVTISAFVLSGIFLLNGASFATRLGGVSAAPAKMAPEDPSRAAVPPAPPTPAAPAPAPDTATEIAPPGAVPAGLRIPYEAEARTHFIAANEVSAVRAEGHYTVLYSGASKLFCPWSITEAEARIPKDRFIRTHRSYLVNLDHVTSFERKKDNGVCFFEGTAALPKVPVSRSRLAEVRDRLGM</sequence>
<organism evidence="5 6">
    <name type="scientific">Tropicibacter oceani</name>
    <dbReference type="NCBI Taxonomy" id="3058420"/>
    <lineage>
        <taxon>Bacteria</taxon>
        <taxon>Pseudomonadati</taxon>
        <taxon>Pseudomonadota</taxon>
        <taxon>Alphaproteobacteria</taxon>
        <taxon>Rhodobacterales</taxon>
        <taxon>Roseobacteraceae</taxon>
        <taxon>Tropicibacter</taxon>
    </lineage>
</organism>
<dbReference type="PROSITE" id="PS50930">
    <property type="entry name" value="HTH_LYTTR"/>
    <property type="match status" value="1"/>
</dbReference>